<dbReference type="CDD" id="cd14066">
    <property type="entry name" value="STKc_IRAK"/>
    <property type="match status" value="1"/>
</dbReference>
<evidence type="ECO:0000256" key="22">
    <source>
        <dbReference type="PROSITE-ProRule" id="PRU10141"/>
    </source>
</evidence>
<evidence type="ECO:0000256" key="2">
    <source>
        <dbReference type="ARBA" id="ARBA00008684"/>
    </source>
</evidence>
<dbReference type="GO" id="GO:0005524">
    <property type="term" value="F:ATP binding"/>
    <property type="evidence" value="ECO:0007669"/>
    <property type="project" value="UniProtKB-UniRule"/>
</dbReference>
<dbReference type="InterPro" id="IPR017441">
    <property type="entry name" value="Protein_kinase_ATP_BS"/>
</dbReference>
<keyword evidence="8" id="KW-0433">Leucine-rich repeat</keyword>
<evidence type="ECO:0000256" key="11">
    <source>
        <dbReference type="ARBA" id="ARBA00022729"/>
    </source>
</evidence>
<keyword evidence="11 25" id="KW-0732">Signal</keyword>
<feature type="signal peptide" evidence="25">
    <location>
        <begin position="1"/>
        <end position="22"/>
    </location>
</feature>
<accession>A0A176VYH9</accession>
<dbReference type="Gene3D" id="3.30.200.20">
    <property type="entry name" value="Phosphorylase Kinase, domain 1"/>
    <property type="match status" value="1"/>
</dbReference>
<dbReference type="GO" id="GO:0005886">
    <property type="term" value="C:plasma membrane"/>
    <property type="evidence" value="ECO:0007669"/>
    <property type="project" value="UniProtKB-SubCell"/>
</dbReference>
<dbReference type="InterPro" id="IPR001611">
    <property type="entry name" value="Leu-rich_rpt"/>
</dbReference>
<keyword evidence="17 24" id="KW-0472">Membrane</keyword>
<evidence type="ECO:0000256" key="20">
    <source>
        <dbReference type="ARBA" id="ARBA00047899"/>
    </source>
</evidence>
<evidence type="ECO:0000256" key="7">
    <source>
        <dbReference type="ARBA" id="ARBA00022553"/>
    </source>
</evidence>
<keyword evidence="18" id="KW-0675">Receptor</keyword>
<dbReference type="Gene3D" id="3.80.10.10">
    <property type="entry name" value="Ribonuclease Inhibitor"/>
    <property type="match status" value="4"/>
</dbReference>
<comment type="similarity">
    <text evidence="3">Belongs to the RLP family.</text>
</comment>
<comment type="catalytic activity">
    <reaction evidence="21">
        <text>L-seryl-[protein] + ATP = O-phospho-L-seryl-[protein] + ADP + H(+)</text>
        <dbReference type="Rhea" id="RHEA:17989"/>
        <dbReference type="Rhea" id="RHEA-COMP:9863"/>
        <dbReference type="Rhea" id="RHEA-COMP:11604"/>
        <dbReference type="ChEBI" id="CHEBI:15378"/>
        <dbReference type="ChEBI" id="CHEBI:29999"/>
        <dbReference type="ChEBI" id="CHEBI:30616"/>
        <dbReference type="ChEBI" id="CHEBI:83421"/>
        <dbReference type="ChEBI" id="CHEBI:456216"/>
        <dbReference type="EC" id="2.7.11.1"/>
    </reaction>
</comment>
<dbReference type="Pfam" id="PF00560">
    <property type="entry name" value="LRR_1"/>
    <property type="match status" value="10"/>
</dbReference>
<sequence>MTFCSRPRCILVIFLWLGASSSSSFTGIRAEEEEEQQRHGVTSTPTFTAASPTASLHHLPPNTTTTTTLNQESRAGVLLETSPITLRETQMLLEFQQGVTKDPSSKLVNWNLTVQPNMCNWTGIVCDVGQEYVVTLNLTGNILEGFISPVLGGLQNLEILVLSDNKFAGNVPSSLSALRYLTHLDLSNNDLQGTLPPEITNCTALVYLDLSNNLIVGSIPPDLGNLANLESLFLNGNDFTAAIPRSLGNCSRLSSINLSGNNLVGPIPFELGQLASLDLLILSQNNLTGMIPTSIATGCLNLTNLDLSSNKLNGGIPPELGQLQMLKVLRLQGNNLTGPIPDTLGLCQSLTDLIVGPNPLTGRIPLELGRLKQLTSLVITGTDITGSIPYTLSNCTNLRRLQLFSNQLSGTIPAGLGKCTNLTVLELANNQLSGPIPSSLGNLMNLGRLDVRSNQLTGIIPPELGQLKALVELHLSDNNLSGPLITEVGLLKSIEKLNLNNNFFTGKLPLSLSNCATIIELNLSENNFSGPIPGDIITGLRALSYLSLENNQLSGPIPTELGNLEFIIVIDLSVNNLTGDIPVILGKCKGLVLLNVSNNHLTGELPSSLAPLPILTQFSVAYNDLVGPIPVNGFFANLTEASFVGNPGLCGPQVQRNCTGPYQRPCSGLKCHRKWVYVVSGAAGFVLALVGLGIFLWMSGEKKKCVTSTRKELGIYTTQMKVTAEDLWASTEGFSETNILGVGGYSTVYKGVLPGGMAIAVKRLNMDREISNEHDLTHELQILRNLRHKNLLKVYGFVATPELRALVMEFVPNGSLHVQLHKGETCGLSWETRLNIAIGVADAMIHLHHECHEPIIHRDLKPSNILLDPDYNARVADFGIAKNVHFDGNGETTVSGLFGTTGYIAPEYATSNKVSTKGDVYSYGVVILEMLTRKQPTDDTFTPGTWLSLWVLKAYPDRINDILDSSLKGVYRSQEKEIHMLIRIGLLCTRDVPHDRPSMKDVRDMLTQLKHPSRLSISATSYPSMSELADIHAGRFHGPYPLHLSSYDTGSGCNSTGKKSTGGKKGRWSSGKQRS</sequence>
<dbReference type="PANTHER" id="PTHR48056:SF34">
    <property type="entry name" value="LRR RECEPTOR-LIKE SERINE_THREONINE-PROTEIN KINASE ERL1"/>
    <property type="match status" value="1"/>
</dbReference>
<keyword evidence="6" id="KW-0723">Serine/threonine-protein kinase</keyword>
<keyword evidence="7" id="KW-0597">Phosphoprotein</keyword>
<evidence type="ECO:0000256" key="9">
    <source>
        <dbReference type="ARBA" id="ARBA00022679"/>
    </source>
</evidence>
<evidence type="ECO:0000256" key="1">
    <source>
        <dbReference type="ARBA" id="ARBA00004162"/>
    </source>
</evidence>
<keyword evidence="15 22" id="KW-0067">ATP-binding</keyword>
<dbReference type="InterPro" id="IPR032675">
    <property type="entry name" value="LRR_dom_sf"/>
</dbReference>
<dbReference type="PANTHER" id="PTHR48056">
    <property type="entry name" value="LRR RECEPTOR-LIKE SERINE/THREONINE-PROTEIN KINASE-RELATED"/>
    <property type="match status" value="1"/>
</dbReference>
<evidence type="ECO:0000256" key="21">
    <source>
        <dbReference type="ARBA" id="ARBA00048679"/>
    </source>
</evidence>
<dbReference type="Gene3D" id="1.10.510.10">
    <property type="entry name" value="Transferase(Phosphotransferase) domain 1"/>
    <property type="match status" value="1"/>
</dbReference>
<evidence type="ECO:0000313" key="28">
    <source>
        <dbReference type="Proteomes" id="UP000077202"/>
    </source>
</evidence>
<dbReference type="SMART" id="SM00220">
    <property type="entry name" value="S_TKc"/>
    <property type="match status" value="1"/>
</dbReference>
<evidence type="ECO:0000313" key="27">
    <source>
        <dbReference type="EMBL" id="OAE25235.1"/>
    </source>
</evidence>
<feature type="region of interest" description="Disordered" evidence="23">
    <location>
        <begin position="1051"/>
        <end position="1075"/>
    </location>
</feature>
<evidence type="ECO:0000256" key="16">
    <source>
        <dbReference type="ARBA" id="ARBA00022989"/>
    </source>
</evidence>
<comment type="caution">
    <text evidence="27">The sequence shown here is derived from an EMBL/GenBank/DDBJ whole genome shotgun (WGS) entry which is preliminary data.</text>
</comment>
<keyword evidence="13 22" id="KW-0547">Nucleotide-binding</keyword>
<dbReference type="GO" id="GO:0033612">
    <property type="term" value="F:receptor serine/threonine kinase binding"/>
    <property type="evidence" value="ECO:0007669"/>
    <property type="project" value="TreeGrafter"/>
</dbReference>
<dbReference type="AlphaFoldDB" id="A0A176VYH9"/>
<keyword evidence="12" id="KW-0677">Repeat</keyword>
<proteinExistence type="inferred from homology"/>
<comment type="catalytic activity">
    <reaction evidence="20">
        <text>L-threonyl-[protein] + ATP = O-phospho-L-threonyl-[protein] + ADP + H(+)</text>
        <dbReference type="Rhea" id="RHEA:46608"/>
        <dbReference type="Rhea" id="RHEA-COMP:11060"/>
        <dbReference type="Rhea" id="RHEA-COMP:11605"/>
        <dbReference type="ChEBI" id="CHEBI:15378"/>
        <dbReference type="ChEBI" id="CHEBI:30013"/>
        <dbReference type="ChEBI" id="CHEBI:30616"/>
        <dbReference type="ChEBI" id="CHEBI:61977"/>
        <dbReference type="ChEBI" id="CHEBI:456216"/>
        <dbReference type="EC" id="2.7.11.1"/>
    </reaction>
</comment>
<dbReference type="InterPro" id="IPR050647">
    <property type="entry name" value="Plant_LRR-RLKs"/>
</dbReference>
<feature type="region of interest" description="Disordered" evidence="23">
    <location>
        <begin position="27"/>
        <end position="47"/>
    </location>
</feature>
<dbReference type="EMBL" id="LVLJ01002376">
    <property type="protein sequence ID" value="OAE25235.1"/>
    <property type="molecule type" value="Genomic_DNA"/>
</dbReference>
<reference evidence="27" key="1">
    <citation type="submission" date="2016-03" db="EMBL/GenBank/DDBJ databases">
        <title>Mechanisms controlling the formation of the plant cell surface in tip-growing cells are functionally conserved among land plants.</title>
        <authorList>
            <person name="Honkanen S."/>
            <person name="Jones V.A."/>
            <person name="Morieri G."/>
            <person name="Champion C."/>
            <person name="Hetherington A.J."/>
            <person name="Kelly S."/>
            <person name="Saint-Marcoux D."/>
            <person name="Proust H."/>
            <person name="Prescott H."/>
            <person name="Dolan L."/>
        </authorList>
    </citation>
    <scope>NUCLEOTIDE SEQUENCE [LARGE SCALE GENOMIC DNA]</scope>
    <source>
        <tissue evidence="27">Whole gametophyte</tissue>
    </source>
</reference>
<evidence type="ECO:0000256" key="3">
    <source>
        <dbReference type="ARBA" id="ARBA00009592"/>
    </source>
</evidence>
<dbReference type="InterPro" id="IPR000719">
    <property type="entry name" value="Prot_kinase_dom"/>
</dbReference>
<dbReference type="SUPFAM" id="SSF56112">
    <property type="entry name" value="Protein kinase-like (PK-like)"/>
    <property type="match status" value="1"/>
</dbReference>
<evidence type="ECO:0000256" key="4">
    <source>
        <dbReference type="ARBA" id="ARBA00012513"/>
    </source>
</evidence>
<evidence type="ECO:0000256" key="18">
    <source>
        <dbReference type="ARBA" id="ARBA00023170"/>
    </source>
</evidence>
<protein>
    <recommendedName>
        <fullName evidence="4">non-specific serine/threonine protein kinase</fullName>
        <ecNumber evidence="4">2.7.11.1</ecNumber>
    </recommendedName>
</protein>
<evidence type="ECO:0000256" key="25">
    <source>
        <dbReference type="SAM" id="SignalP"/>
    </source>
</evidence>
<dbReference type="InterPro" id="IPR008271">
    <property type="entry name" value="Ser/Thr_kinase_AS"/>
</dbReference>
<feature type="binding site" evidence="22">
    <location>
        <position position="762"/>
    </location>
    <ligand>
        <name>ATP</name>
        <dbReference type="ChEBI" id="CHEBI:30616"/>
    </ligand>
</feature>
<evidence type="ECO:0000256" key="8">
    <source>
        <dbReference type="ARBA" id="ARBA00022614"/>
    </source>
</evidence>
<keyword evidence="14" id="KW-0418">Kinase</keyword>
<organism evidence="27 28">
    <name type="scientific">Marchantia polymorpha subsp. ruderalis</name>
    <dbReference type="NCBI Taxonomy" id="1480154"/>
    <lineage>
        <taxon>Eukaryota</taxon>
        <taxon>Viridiplantae</taxon>
        <taxon>Streptophyta</taxon>
        <taxon>Embryophyta</taxon>
        <taxon>Marchantiophyta</taxon>
        <taxon>Marchantiopsida</taxon>
        <taxon>Marchantiidae</taxon>
        <taxon>Marchantiales</taxon>
        <taxon>Marchantiaceae</taxon>
        <taxon>Marchantia</taxon>
    </lineage>
</organism>
<dbReference type="EC" id="2.7.11.1" evidence="4"/>
<dbReference type="GO" id="GO:0004674">
    <property type="term" value="F:protein serine/threonine kinase activity"/>
    <property type="evidence" value="ECO:0007669"/>
    <property type="project" value="UniProtKB-KW"/>
</dbReference>
<keyword evidence="5" id="KW-1003">Cell membrane</keyword>
<dbReference type="PROSITE" id="PS00107">
    <property type="entry name" value="PROTEIN_KINASE_ATP"/>
    <property type="match status" value="1"/>
</dbReference>
<gene>
    <name evidence="27" type="ORF">AXG93_2210s1190</name>
</gene>
<dbReference type="InterPro" id="IPR013210">
    <property type="entry name" value="LRR_N_plant-typ"/>
</dbReference>
<keyword evidence="19" id="KW-0325">Glycoprotein</keyword>
<evidence type="ECO:0000256" key="17">
    <source>
        <dbReference type="ARBA" id="ARBA00023136"/>
    </source>
</evidence>
<keyword evidence="28" id="KW-1185">Reference proteome</keyword>
<dbReference type="InterPro" id="IPR003591">
    <property type="entry name" value="Leu-rich_rpt_typical-subtyp"/>
</dbReference>
<dbReference type="SMART" id="SM00369">
    <property type="entry name" value="LRR_TYP"/>
    <property type="match status" value="9"/>
</dbReference>
<comment type="similarity">
    <text evidence="2">Belongs to the protein kinase superfamily. Ser/Thr protein kinase family.</text>
</comment>
<feature type="compositionally biased region" description="Basic residues" evidence="23">
    <location>
        <begin position="1061"/>
        <end position="1075"/>
    </location>
</feature>
<dbReference type="Proteomes" id="UP000077202">
    <property type="component" value="Unassembled WGS sequence"/>
</dbReference>
<dbReference type="SUPFAM" id="SSF52047">
    <property type="entry name" value="RNI-like"/>
    <property type="match status" value="1"/>
</dbReference>
<evidence type="ECO:0000259" key="26">
    <source>
        <dbReference type="PROSITE" id="PS50011"/>
    </source>
</evidence>
<keyword evidence="16 24" id="KW-1133">Transmembrane helix</keyword>
<dbReference type="PROSITE" id="PS50011">
    <property type="entry name" value="PROTEIN_KINASE_DOM"/>
    <property type="match status" value="1"/>
</dbReference>
<feature type="chain" id="PRO_5008052139" description="non-specific serine/threonine protein kinase" evidence="25">
    <location>
        <begin position="23"/>
        <end position="1075"/>
    </location>
</feature>
<dbReference type="Pfam" id="PF00069">
    <property type="entry name" value="Pkinase"/>
    <property type="match status" value="1"/>
</dbReference>
<keyword evidence="9" id="KW-0808">Transferase</keyword>
<evidence type="ECO:0000256" key="14">
    <source>
        <dbReference type="ARBA" id="ARBA00022777"/>
    </source>
</evidence>
<evidence type="ECO:0000256" key="24">
    <source>
        <dbReference type="SAM" id="Phobius"/>
    </source>
</evidence>
<dbReference type="FunFam" id="1.10.510.10:FF:000358">
    <property type="entry name" value="Putative leucine-rich repeat receptor-like serine/threonine-protein kinase"/>
    <property type="match status" value="1"/>
</dbReference>
<evidence type="ECO:0000256" key="5">
    <source>
        <dbReference type="ARBA" id="ARBA00022475"/>
    </source>
</evidence>
<dbReference type="SUPFAM" id="SSF52058">
    <property type="entry name" value="L domain-like"/>
    <property type="match status" value="1"/>
</dbReference>
<dbReference type="PROSITE" id="PS00108">
    <property type="entry name" value="PROTEIN_KINASE_ST"/>
    <property type="match status" value="1"/>
</dbReference>
<dbReference type="InterPro" id="IPR011009">
    <property type="entry name" value="Kinase-like_dom_sf"/>
</dbReference>
<dbReference type="FunFam" id="3.80.10.10:FF:000095">
    <property type="entry name" value="LRR receptor-like serine/threonine-protein kinase GSO1"/>
    <property type="match status" value="1"/>
</dbReference>
<dbReference type="Pfam" id="PF08263">
    <property type="entry name" value="LRRNT_2"/>
    <property type="match status" value="1"/>
</dbReference>
<feature type="domain" description="Protein kinase" evidence="26">
    <location>
        <begin position="734"/>
        <end position="1014"/>
    </location>
</feature>
<evidence type="ECO:0000256" key="10">
    <source>
        <dbReference type="ARBA" id="ARBA00022692"/>
    </source>
</evidence>
<evidence type="ECO:0000256" key="15">
    <source>
        <dbReference type="ARBA" id="ARBA00022840"/>
    </source>
</evidence>
<comment type="subcellular location">
    <subcellularLocation>
        <location evidence="1">Cell membrane</location>
        <topology evidence="1">Single-pass membrane protein</topology>
    </subcellularLocation>
</comment>
<dbReference type="Pfam" id="PF13855">
    <property type="entry name" value="LRR_8"/>
    <property type="match status" value="2"/>
</dbReference>
<feature type="transmembrane region" description="Helical" evidence="24">
    <location>
        <begin position="675"/>
        <end position="698"/>
    </location>
</feature>
<dbReference type="FunFam" id="3.80.10.10:FF:000233">
    <property type="entry name" value="Leucine-rich repeat receptor-like protein kinase TDR"/>
    <property type="match status" value="1"/>
</dbReference>
<name>A0A176VYH9_MARPO</name>
<evidence type="ECO:0000256" key="13">
    <source>
        <dbReference type="ARBA" id="ARBA00022741"/>
    </source>
</evidence>
<evidence type="ECO:0000256" key="6">
    <source>
        <dbReference type="ARBA" id="ARBA00022527"/>
    </source>
</evidence>
<dbReference type="FunFam" id="3.80.10.10:FF:000111">
    <property type="entry name" value="LRR receptor-like serine/threonine-protein kinase ERECTA"/>
    <property type="match status" value="1"/>
</dbReference>
<evidence type="ECO:0000256" key="19">
    <source>
        <dbReference type="ARBA" id="ARBA00023180"/>
    </source>
</evidence>
<keyword evidence="10 24" id="KW-0812">Transmembrane</keyword>
<evidence type="ECO:0000256" key="23">
    <source>
        <dbReference type="SAM" id="MobiDB-lite"/>
    </source>
</evidence>
<dbReference type="GO" id="GO:0009791">
    <property type="term" value="P:post-embryonic development"/>
    <property type="evidence" value="ECO:0007669"/>
    <property type="project" value="UniProtKB-ARBA"/>
</dbReference>
<evidence type="ECO:0000256" key="12">
    <source>
        <dbReference type="ARBA" id="ARBA00022737"/>
    </source>
</evidence>